<gene>
    <name evidence="6" type="ORF">S01H4_26335</name>
</gene>
<feature type="non-terminal residue" evidence="6">
    <location>
        <position position="236"/>
    </location>
</feature>
<keyword evidence="2" id="KW-0479">Metal-binding</keyword>
<dbReference type="InterPro" id="IPR011538">
    <property type="entry name" value="Nuo51_FMN-bd"/>
</dbReference>
<proteinExistence type="predicted"/>
<dbReference type="GO" id="GO:0051539">
    <property type="term" value="F:4 iron, 4 sulfur cluster binding"/>
    <property type="evidence" value="ECO:0007669"/>
    <property type="project" value="UniProtKB-KW"/>
</dbReference>
<comment type="caution">
    <text evidence="6">The sequence shown here is derived from an EMBL/GenBank/DDBJ whole genome shotgun (WGS) entry which is preliminary data.</text>
</comment>
<evidence type="ECO:0000256" key="3">
    <source>
        <dbReference type="ARBA" id="ARBA00023004"/>
    </source>
</evidence>
<dbReference type="PANTHER" id="PTHR43578:SF3">
    <property type="entry name" value="NADH-QUINONE OXIDOREDUCTASE SUBUNIT F"/>
    <property type="match status" value="1"/>
</dbReference>
<name>X1AN49_9ZZZZ</name>
<feature type="domain" description="NADH-ubiquinone oxidoreductase 51kDa subunit FMN-binding" evidence="5">
    <location>
        <begin position="143"/>
        <end position="235"/>
    </location>
</feature>
<protein>
    <recommendedName>
        <fullName evidence="5">NADH-ubiquinone oxidoreductase 51kDa subunit FMN-binding domain-containing protein</fullName>
    </recommendedName>
</protein>
<dbReference type="SUPFAM" id="SSF52833">
    <property type="entry name" value="Thioredoxin-like"/>
    <property type="match status" value="1"/>
</dbReference>
<accession>X1AN49</accession>
<reference evidence="6" key="1">
    <citation type="journal article" date="2014" name="Front. Microbiol.">
        <title>High frequency of phylogenetically diverse reductive dehalogenase-homologous genes in deep subseafloor sedimentary metagenomes.</title>
        <authorList>
            <person name="Kawai M."/>
            <person name="Futagami T."/>
            <person name="Toyoda A."/>
            <person name="Takaki Y."/>
            <person name="Nishi S."/>
            <person name="Hori S."/>
            <person name="Arai W."/>
            <person name="Tsubouchi T."/>
            <person name="Morono Y."/>
            <person name="Uchiyama I."/>
            <person name="Ito T."/>
            <person name="Fujiyama A."/>
            <person name="Inagaki F."/>
            <person name="Takami H."/>
        </authorList>
    </citation>
    <scope>NUCLEOTIDE SEQUENCE</scope>
    <source>
        <strain evidence="6">Expedition CK06-06</strain>
    </source>
</reference>
<keyword evidence="1" id="KW-0004">4Fe-4S</keyword>
<evidence type="ECO:0000256" key="4">
    <source>
        <dbReference type="ARBA" id="ARBA00023014"/>
    </source>
</evidence>
<dbReference type="InterPro" id="IPR037225">
    <property type="entry name" value="Nuo51_FMN-bd_sf"/>
</dbReference>
<dbReference type="PANTHER" id="PTHR43578">
    <property type="entry name" value="NADH-QUINONE OXIDOREDUCTASE SUBUNIT F"/>
    <property type="match status" value="1"/>
</dbReference>
<evidence type="ECO:0000259" key="5">
    <source>
        <dbReference type="Pfam" id="PF01512"/>
    </source>
</evidence>
<evidence type="ECO:0000313" key="6">
    <source>
        <dbReference type="EMBL" id="GAG84059.1"/>
    </source>
</evidence>
<dbReference type="Gene3D" id="6.10.250.1450">
    <property type="match status" value="1"/>
</dbReference>
<keyword evidence="3" id="KW-0408">Iron</keyword>
<sequence>MNKILVCVGTSGLLAGAEKVAEIFEKLINKYNLDFEVIRVGDRGLFRDVLVDIIIDEKRITYEFVKPEDVETIVRQHLIGKKPVKGKLAGKNYEKFFEMQQRFVLVNCGEIDPEDIDAYIKNNGYKALEKALRMDPKEIIEEMKKSGLRGRGGAGFSTGLKWQFAHDAKGDEKYIICNADEGDPGAFMDRSILEGDPHAVIEGMIIGAYAIGATTGYVYCRAEYPLAIKRINIALK</sequence>
<dbReference type="CDD" id="cd02980">
    <property type="entry name" value="TRX_Fd_family"/>
    <property type="match status" value="1"/>
</dbReference>
<dbReference type="AlphaFoldDB" id="X1AN49"/>
<evidence type="ECO:0000256" key="1">
    <source>
        <dbReference type="ARBA" id="ARBA00022485"/>
    </source>
</evidence>
<dbReference type="SUPFAM" id="SSF142019">
    <property type="entry name" value="Nqo1 FMN-binding domain-like"/>
    <property type="match status" value="1"/>
</dbReference>
<dbReference type="Gene3D" id="3.40.50.11540">
    <property type="entry name" value="NADH-ubiquinone oxidoreductase 51kDa subunit"/>
    <property type="match status" value="1"/>
</dbReference>
<dbReference type="GO" id="GO:0046872">
    <property type="term" value="F:metal ion binding"/>
    <property type="evidence" value="ECO:0007669"/>
    <property type="project" value="UniProtKB-KW"/>
</dbReference>
<dbReference type="EMBL" id="BART01012686">
    <property type="protein sequence ID" value="GAG84059.1"/>
    <property type="molecule type" value="Genomic_DNA"/>
</dbReference>
<evidence type="ECO:0000256" key="2">
    <source>
        <dbReference type="ARBA" id="ARBA00022723"/>
    </source>
</evidence>
<dbReference type="Pfam" id="PF01512">
    <property type="entry name" value="Complex1_51K"/>
    <property type="match status" value="1"/>
</dbReference>
<dbReference type="InterPro" id="IPR036249">
    <property type="entry name" value="Thioredoxin-like_sf"/>
</dbReference>
<dbReference type="Gene3D" id="3.40.30.10">
    <property type="entry name" value="Glutaredoxin"/>
    <property type="match status" value="1"/>
</dbReference>
<keyword evidence="4" id="KW-0411">Iron-sulfur</keyword>
<organism evidence="6">
    <name type="scientific">marine sediment metagenome</name>
    <dbReference type="NCBI Taxonomy" id="412755"/>
    <lineage>
        <taxon>unclassified sequences</taxon>
        <taxon>metagenomes</taxon>
        <taxon>ecological metagenomes</taxon>
    </lineage>
</organism>